<name>A0A2T6C827_9RHOB</name>
<dbReference type="InterPro" id="IPR025369">
    <property type="entry name" value="DUF4274"/>
</dbReference>
<dbReference type="AlphaFoldDB" id="A0A2T6C827"/>
<sequence length="144" mass="16512">MVQVIAHHEVSPNGEEDIRLENVAEFIMDQPQVFWLLYVLNMNWVVNDEIVEAMIARPDADLAIIAHLFWGSEPSYYCKYPARLPGSNVELILRNLRKGWYKNSEFSLPRGLFAGRATAFIRFASLPENTAFDVPLKLFGPFQP</sequence>
<dbReference type="Proteomes" id="UP000244092">
    <property type="component" value="Unassembled WGS sequence"/>
</dbReference>
<proteinExistence type="predicted"/>
<organism evidence="2 3">
    <name type="scientific">Sulfitobacter mediterraneus</name>
    <dbReference type="NCBI Taxonomy" id="83219"/>
    <lineage>
        <taxon>Bacteria</taxon>
        <taxon>Pseudomonadati</taxon>
        <taxon>Pseudomonadota</taxon>
        <taxon>Alphaproteobacteria</taxon>
        <taxon>Rhodobacterales</taxon>
        <taxon>Roseobacteraceae</taxon>
        <taxon>Sulfitobacter</taxon>
    </lineage>
</organism>
<evidence type="ECO:0000313" key="2">
    <source>
        <dbReference type="EMBL" id="PTX64481.1"/>
    </source>
</evidence>
<gene>
    <name evidence="2" type="ORF">C8N31_11638</name>
</gene>
<reference evidence="2 3" key="1">
    <citation type="submission" date="2018-04" db="EMBL/GenBank/DDBJ databases">
        <title>Genomic Encyclopedia of Archaeal and Bacterial Type Strains, Phase II (KMG-II): from individual species to whole genera.</title>
        <authorList>
            <person name="Goeker M."/>
        </authorList>
    </citation>
    <scope>NUCLEOTIDE SEQUENCE [LARGE SCALE GENOMIC DNA]</scope>
    <source>
        <strain evidence="2 3">DSM 12244</strain>
    </source>
</reference>
<feature type="domain" description="DUF4274" evidence="1">
    <location>
        <begin position="31"/>
        <end position="87"/>
    </location>
</feature>
<protein>
    <submittedName>
        <fullName evidence="2">Uncharacterized protein DUF4274</fullName>
    </submittedName>
</protein>
<comment type="caution">
    <text evidence="2">The sequence shown here is derived from an EMBL/GenBank/DDBJ whole genome shotgun (WGS) entry which is preliminary data.</text>
</comment>
<dbReference type="Pfam" id="PF14096">
    <property type="entry name" value="DUF4274"/>
    <property type="match status" value="1"/>
</dbReference>
<accession>A0A2T6C827</accession>
<evidence type="ECO:0000259" key="1">
    <source>
        <dbReference type="Pfam" id="PF14096"/>
    </source>
</evidence>
<dbReference type="RefSeq" id="WP_146173153.1">
    <property type="nucleotide sequence ID" value="NZ_QBKU01000016.1"/>
</dbReference>
<dbReference type="EMBL" id="QBKU01000016">
    <property type="protein sequence ID" value="PTX64481.1"/>
    <property type="molecule type" value="Genomic_DNA"/>
</dbReference>
<evidence type="ECO:0000313" key="3">
    <source>
        <dbReference type="Proteomes" id="UP000244092"/>
    </source>
</evidence>